<dbReference type="SUPFAM" id="SSF56601">
    <property type="entry name" value="beta-lactamase/transpeptidase-like"/>
    <property type="match status" value="1"/>
</dbReference>
<dbReference type="RefSeq" id="WP_146854395.1">
    <property type="nucleotide sequence ID" value="NZ_BAAAHR010000001.1"/>
</dbReference>
<accession>A0A7W3PIU1</accession>
<evidence type="ECO:0000313" key="5">
    <source>
        <dbReference type="Proteomes" id="UP000522688"/>
    </source>
</evidence>
<keyword evidence="4" id="KW-1185">Reference proteome</keyword>
<dbReference type="EMBL" id="BJUV01000011">
    <property type="protein sequence ID" value="GEK83095.1"/>
    <property type="molecule type" value="Genomic_DNA"/>
</dbReference>
<dbReference type="Gene3D" id="3.40.710.10">
    <property type="entry name" value="DD-peptidase/beta-lactamase superfamily"/>
    <property type="match status" value="1"/>
</dbReference>
<dbReference type="AlphaFoldDB" id="A0A7W3PIU1"/>
<proteinExistence type="predicted"/>
<dbReference type="InterPro" id="IPR050789">
    <property type="entry name" value="Diverse_Enzym_Activities"/>
</dbReference>
<evidence type="ECO:0000313" key="3">
    <source>
        <dbReference type="EMBL" id="MBA8813388.1"/>
    </source>
</evidence>
<reference evidence="3 5" key="2">
    <citation type="submission" date="2020-07" db="EMBL/GenBank/DDBJ databases">
        <title>Sequencing the genomes of 1000 actinobacteria strains.</title>
        <authorList>
            <person name="Klenk H.-P."/>
        </authorList>
    </citation>
    <scope>NUCLEOTIDE SEQUENCE [LARGE SCALE GENOMIC DNA]</scope>
    <source>
        <strain evidence="3 5">DSM 10309</strain>
    </source>
</reference>
<dbReference type="Proteomes" id="UP000321154">
    <property type="component" value="Unassembled WGS sequence"/>
</dbReference>
<dbReference type="EMBL" id="JACGWW010000002">
    <property type="protein sequence ID" value="MBA8813388.1"/>
    <property type="molecule type" value="Genomic_DNA"/>
</dbReference>
<feature type="domain" description="Beta-lactamase-related" evidence="1">
    <location>
        <begin position="30"/>
        <end position="264"/>
    </location>
</feature>
<dbReference type="Proteomes" id="UP000522688">
    <property type="component" value="Unassembled WGS sequence"/>
</dbReference>
<evidence type="ECO:0000313" key="2">
    <source>
        <dbReference type="EMBL" id="GEK83095.1"/>
    </source>
</evidence>
<reference evidence="2 4" key="1">
    <citation type="submission" date="2019-07" db="EMBL/GenBank/DDBJ databases">
        <title>Whole genome shotgun sequence of Frigoribacterium faeni NBRC 103066.</title>
        <authorList>
            <person name="Hosoyama A."/>
            <person name="Uohara A."/>
            <person name="Ohji S."/>
            <person name="Ichikawa N."/>
        </authorList>
    </citation>
    <scope>NUCLEOTIDE SEQUENCE [LARGE SCALE GENOMIC DNA]</scope>
    <source>
        <strain evidence="2 4">NBRC 103066</strain>
    </source>
</reference>
<dbReference type="Pfam" id="PF00144">
    <property type="entry name" value="Beta-lactamase"/>
    <property type="match status" value="1"/>
</dbReference>
<dbReference type="InterPro" id="IPR012338">
    <property type="entry name" value="Beta-lactam/transpept-like"/>
</dbReference>
<dbReference type="OrthoDB" id="9773047at2"/>
<comment type="caution">
    <text evidence="3">The sequence shown here is derived from an EMBL/GenBank/DDBJ whole genome shotgun (WGS) entry which is preliminary data.</text>
</comment>
<dbReference type="PANTHER" id="PTHR43283:SF7">
    <property type="entry name" value="BETA-LACTAMASE-RELATED DOMAIN-CONTAINING PROTEIN"/>
    <property type="match status" value="1"/>
</dbReference>
<gene>
    <name evidence="3" type="ORF">FB463_001637</name>
    <name evidence="2" type="ORF">FFA01_14040</name>
</gene>
<sequence length="295" mass="31878">MTRADDIRDRIVHEVERTGFTAHGLHVLAGDDTAGHRWTPDVREDVHSAAKGVCVLAVGIASDEGLVDVDAPVSTYLPDVELGTGVDRVTLRHLLTMSSGVDLPWSETMMTDWPDLALEFLRRPSRGRVFQYSNASTYTAMRVLATRVGDVAGYLGPRLFTPLGLGDVEWSRCPEGHIVAGGGLFLRTDELARIGRLIRDRGDWRGARIVSPEWTDGMHSGWVTSGVNPGYSRYALAGWDGPGTAWRLHGAHGQLVIFSGDAVVTITADDHAGADAIAAFVAEAVLRCSPPLTRS</sequence>
<protein>
    <submittedName>
        <fullName evidence="3">CubicO group peptidase (Beta-lactamase class C family)</fullName>
    </submittedName>
    <submittedName>
        <fullName evidence="2">Penicillin-binding protein</fullName>
    </submittedName>
</protein>
<dbReference type="PANTHER" id="PTHR43283">
    <property type="entry name" value="BETA-LACTAMASE-RELATED"/>
    <property type="match status" value="1"/>
</dbReference>
<organism evidence="3 5">
    <name type="scientific">Frigoribacterium faeni</name>
    <dbReference type="NCBI Taxonomy" id="145483"/>
    <lineage>
        <taxon>Bacteria</taxon>
        <taxon>Bacillati</taxon>
        <taxon>Actinomycetota</taxon>
        <taxon>Actinomycetes</taxon>
        <taxon>Micrococcales</taxon>
        <taxon>Microbacteriaceae</taxon>
        <taxon>Frigoribacterium</taxon>
    </lineage>
</organism>
<evidence type="ECO:0000259" key="1">
    <source>
        <dbReference type="Pfam" id="PF00144"/>
    </source>
</evidence>
<name>A0A7W3PIU1_9MICO</name>
<dbReference type="InterPro" id="IPR001466">
    <property type="entry name" value="Beta-lactam-related"/>
</dbReference>
<evidence type="ECO:0000313" key="4">
    <source>
        <dbReference type="Proteomes" id="UP000321154"/>
    </source>
</evidence>